<dbReference type="Pfam" id="PF00923">
    <property type="entry name" value="TAL_FSA"/>
    <property type="match status" value="1"/>
</dbReference>
<accession>A0ABM9EN43</accession>
<dbReference type="RefSeq" id="WP_248734379.1">
    <property type="nucleotide sequence ID" value="NZ_CALBWS010000005.1"/>
</dbReference>
<proteinExistence type="predicted"/>
<evidence type="ECO:0000313" key="3">
    <source>
        <dbReference type="Proteomes" id="UP000838308"/>
    </source>
</evidence>
<keyword evidence="1" id="KW-0704">Schiff base</keyword>
<reference evidence="2" key="1">
    <citation type="submission" date="2022-04" db="EMBL/GenBank/DDBJ databases">
        <authorList>
            <person name="Criscuolo A."/>
        </authorList>
    </citation>
    <scope>NUCLEOTIDE SEQUENCE</scope>
    <source>
        <strain evidence="2">CIP111895</strain>
    </source>
</reference>
<dbReference type="SUPFAM" id="SSF51569">
    <property type="entry name" value="Aldolase"/>
    <property type="match status" value="1"/>
</dbReference>
<dbReference type="EC" id="2.2.1.2" evidence="2"/>
<keyword evidence="3" id="KW-1185">Reference proteome</keyword>
<sequence>MQYFIDTANIQEIQEALALGVSGVTANPSMYLKEGVKFYDFLKEVNALSPKILTAEVIEPTLKEMLDSVDKILAINPTIVIKVNFSPLGLKLINILSKRGIKIATTLIFNTNQATIAIDAGTDYIFPFIGRNDEIGVNGIQTITDICSVIKNKNYHTKVVAASIKNVHHLEQAALAGADYAAVSYSIFEKAMSHQLTIDGAETFEHHWLQLLK</sequence>
<organism evidence="2 3">
    <name type="scientific">Neobacillus rhizosphaerae</name>
    <dbReference type="NCBI Taxonomy" id="2880965"/>
    <lineage>
        <taxon>Bacteria</taxon>
        <taxon>Bacillati</taxon>
        <taxon>Bacillota</taxon>
        <taxon>Bacilli</taxon>
        <taxon>Bacillales</taxon>
        <taxon>Bacillaceae</taxon>
        <taxon>Neobacillus</taxon>
    </lineage>
</organism>
<dbReference type="InterPro" id="IPR013785">
    <property type="entry name" value="Aldolase_TIM"/>
</dbReference>
<dbReference type="Proteomes" id="UP000838308">
    <property type="component" value="Unassembled WGS sequence"/>
</dbReference>
<dbReference type="PANTHER" id="PTHR10683">
    <property type="entry name" value="TRANSALDOLASE"/>
    <property type="match status" value="1"/>
</dbReference>
<gene>
    <name evidence="2" type="primary">tal_2</name>
    <name evidence="2" type="ORF">BACCIP111895_01197</name>
</gene>
<evidence type="ECO:0000313" key="2">
    <source>
        <dbReference type="EMBL" id="CAH2714043.1"/>
    </source>
</evidence>
<dbReference type="InterPro" id="IPR001585">
    <property type="entry name" value="TAL/FSA"/>
</dbReference>
<comment type="caution">
    <text evidence="2">The sequence shown here is derived from an EMBL/GenBank/DDBJ whole genome shotgun (WGS) entry which is preliminary data.</text>
</comment>
<evidence type="ECO:0000256" key="1">
    <source>
        <dbReference type="ARBA" id="ARBA00023270"/>
    </source>
</evidence>
<keyword evidence="2" id="KW-0808">Transferase</keyword>
<dbReference type="EMBL" id="CALBWS010000005">
    <property type="protein sequence ID" value="CAH2714043.1"/>
    <property type="molecule type" value="Genomic_DNA"/>
</dbReference>
<dbReference type="GO" id="GO:0004801">
    <property type="term" value="F:transaldolase activity"/>
    <property type="evidence" value="ECO:0007669"/>
    <property type="project" value="UniProtKB-EC"/>
</dbReference>
<dbReference type="PANTHER" id="PTHR10683:SF28">
    <property type="entry name" value="TRANSALDOLASE C"/>
    <property type="match status" value="1"/>
</dbReference>
<name>A0ABM9EN43_9BACI</name>
<protein>
    <submittedName>
        <fullName evidence="2">Transaldolase</fullName>
        <ecNumber evidence="2">2.2.1.2</ecNumber>
    </submittedName>
</protein>
<dbReference type="Gene3D" id="3.20.20.70">
    <property type="entry name" value="Aldolase class I"/>
    <property type="match status" value="1"/>
</dbReference>